<feature type="modified residue" description="4-aspartylphosphate" evidence="12">
    <location>
        <position position="1509"/>
    </location>
</feature>
<protein>
    <recommendedName>
        <fullName evidence="3">histidine kinase</fullName>
        <ecNumber evidence="3">2.7.13.3</ecNumber>
    </recommendedName>
</protein>
<reference evidence="19 21" key="2">
    <citation type="submission" date="2016-10" db="EMBL/GenBank/DDBJ databases">
        <authorList>
            <person name="de Groot N.N."/>
        </authorList>
    </citation>
    <scope>NUCLEOTIDE SEQUENCE [LARGE SCALE GENOMIC DNA]</scope>
    <source>
        <strain evidence="19 21">DSM 25947</strain>
    </source>
</reference>
<dbReference type="CDD" id="cd17546">
    <property type="entry name" value="REC_hyHK_CKI1_RcsC-like"/>
    <property type="match status" value="1"/>
</dbReference>
<dbReference type="InterPro" id="IPR013656">
    <property type="entry name" value="PAS_4"/>
</dbReference>
<dbReference type="FunFam" id="1.10.287.130:FF:000002">
    <property type="entry name" value="Two-component osmosensing histidine kinase"/>
    <property type="match status" value="1"/>
</dbReference>
<dbReference type="PROSITE" id="PS50113">
    <property type="entry name" value="PAC"/>
    <property type="match status" value="4"/>
</dbReference>
<keyword evidence="13" id="KW-0175">Coiled coil</keyword>
<evidence type="ECO:0000256" key="6">
    <source>
        <dbReference type="ARBA" id="ARBA00022679"/>
    </source>
</evidence>
<evidence type="ECO:0000313" key="21">
    <source>
        <dbReference type="Proteomes" id="UP000181981"/>
    </source>
</evidence>
<dbReference type="SMART" id="SM00387">
    <property type="entry name" value="HATPase_c"/>
    <property type="match status" value="1"/>
</dbReference>
<feature type="domain" description="PAS" evidence="16">
    <location>
        <begin position="296"/>
        <end position="363"/>
    </location>
</feature>
<keyword evidence="4" id="KW-1003">Cell membrane</keyword>
<comment type="subcellular location">
    <subcellularLocation>
        <location evidence="2">Cell membrane</location>
    </subcellularLocation>
</comment>
<dbReference type="InterPro" id="IPR036097">
    <property type="entry name" value="HisK_dim/P_sf"/>
</dbReference>
<evidence type="ECO:0000313" key="18">
    <source>
        <dbReference type="EMBL" id="AHW59594.1"/>
    </source>
</evidence>
<feature type="coiled-coil region" evidence="13">
    <location>
        <begin position="1044"/>
        <end position="1078"/>
    </location>
</feature>
<evidence type="ECO:0000313" key="19">
    <source>
        <dbReference type="EMBL" id="SES83403.1"/>
    </source>
</evidence>
<dbReference type="SMART" id="SM00388">
    <property type="entry name" value="HisKA"/>
    <property type="match status" value="1"/>
</dbReference>
<dbReference type="SUPFAM" id="SSF52172">
    <property type="entry name" value="CheY-like"/>
    <property type="match status" value="1"/>
</dbReference>
<keyword evidence="8 18" id="KW-0418">Kinase</keyword>
<dbReference type="Pfam" id="PF00989">
    <property type="entry name" value="PAS"/>
    <property type="match status" value="1"/>
</dbReference>
<dbReference type="PROSITE" id="PS50109">
    <property type="entry name" value="HIS_KIN"/>
    <property type="match status" value="1"/>
</dbReference>
<dbReference type="SMART" id="SM00448">
    <property type="entry name" value="REC"/>
    <property type="match status" value="1"/>
</dbReference>
<evidence type="ECO:0000256" key="1">
    <source>
        <dbReference type="ARBA" id="ARBA00000085"/>
    </source>
</evidence>
<dbReference type="EC" id="2.7.13.3" evidence="3"/>
<dbReference type="CDD" id="cd16922">
    <property type="entry name" value="HATPase_EvgS-ArcB-TorS-like"/>
    <property type="match status" value="1"/>
</dbReference>
<keyword evidence="7" id="KW-0547">Nucleotide-binding</keyword>
<dbReference type="eggNOG" id="COG4251">
    <property type="taxonomic scope" value="Bacteria"/>
</dbReference>
<keyword evidence="6" id="KW-0808">Transferase</keyword>
<dbReference type="InterPro" id="IPR035965">
    <property type="entry name" value="PAS-like_dom_sf"/>
</dbReference>
<dbReference type="eggNOG" id="COG5000">
    <property type="taxonomic scope" value="Bacteria"/>
</dbReference>
<evidence type="ECO:0000259" key="16">
    <source>
        <dbReference type="PROSITE" id="PS50112"/>
    </source>
</evidence>
<dbReference type="InterPro" id="IPR000014">
    <property type="entry name" value="PAS"/>
</dbReference>
<evidence type="ECO:0000256" key="4">
    <source>
        <dbReference type="ARBA" id="ARBA00022475"/>
    </source>
</evidence>
<dbReference type="PROSITE" id="PS50110">
    <property type="entry name" value="RESPONSE_REGULATORY"/>
    <property type="match status" value="1"/>
</dbReference>
<dbReference type="Gene3D" id="3.40.50.2300">
    <property type="match status" value="1"/>
</dbReference>
<dbReference type="STRING" id="1168034.FH5T_08335"/>
<dbReference type="InterPro" id="IPR003661">
    <property type="entry name" value="HisK_dim/P_dom"/>
</dbReference>
<dbReference type="GO" id="GO:0005886">
    <property type="term" value="C:plasma membrane"/>
    <property type="evidence" value="ECO:0007669"/>
    <property type="project" value="UniProtKB-SubCell"/>
</dbReference>
<feature type="domain" description="PAS" evidence="16">
    <location>
        <begin position="935"/>
        <end position="1005"/>
    </location>
</feature>
<evidence type="ECO:0000256" key="8">
    <source>
        <dbReference type="ARBA" id="ARBA00022777"/>
    </source>
</evidence>
<dbReference type="KEGG" id="dori:FH5T_08335"/>
<dbReference type="SUPFAM" id="SSF47384">
    <property type="entry name" value="Homodimeric domain of signal transducing histidine kinase"/>
    <property type="match status" value="1"/>
</dbReference>
<dbReference type="InterPro" id="IPR003594">
    <property type="entry name" value="HATPase_dom"/>
</dbReference>
<dbReference type="InterPro" id="IPR001789">
    <property type="entry name" value="Sig_transdc_resp-reg_receiver"/>
</dbReference>
<dbReference type="Pfam" id="PF13426">
    <property type="entry name" value="PAS_9"/>
    <property type="match status" value="6"/>
</dbReference>
<evidence type="ECO:0000256" key="2">
    <source>
        <dbReference type="ARBA" id="ARBA00004236"/>
    </source>
</evidence>
<keyword evidence="10" id="KW-0902">Two-component regulatory system</keyword>
<dbReference type="Proteomes" id="UP000023772">
    <property type="component" value="Chromosome"/>
</dbReference>
<evidence type="ECO:0000256" key="10">
    <source>
        <dbReference type="ARBA" id="ARBA00023012"/>
    </source>
</evidence>
<reference evidence="18 20" key="1">
    <citation type="submission" date="2014-03" db="EMBL/GenBank/DDBJ databases">
        <title>Complete genome sequence of a deeply braunched marine Bacteroidia bacterium Draconibacterium orientale type strain FH5T.</title>
        <authorList>
            <person name="Li X."/>
            <person name="Wang X."/>
            <person name="Xie Z."/>
            <person name="Du Z."/>
            <person name="Chen G."/>
        </authorList>
    </citation>
    <scope>NUCLEOTIDE SEQUENCE [LARGE SCALE GENOMIC DNA]</scope>
    <source>
        <strain evidence="18 20">FH5</strain>
    </source>
</reference>
<dbReference type="PANTHER" id="PTHR43047">
    <property type="entry name" value="TWO-COMPONENT HISTIDINE PROTEIN KINASE"/>
    <property type="match status" value="1"/>
</dbReference>
<evidence type="ECO:0000259" key="15">
    <source>
        <dbReference type="PROSITE" id="PS50110"/>
    </source>
</evidence>
<sequence length="1575" mass="179707">MSKPGDSSRLNELAELRRQNAELKAIVEKMVAEQKQPVKNLLQCEQKYSLLFEKSAIPTSLSRLPEGVFVDVNEAFEHEFGITKQDALGKTALELGVIPDKDGHRQILEALKESGSVRHQEMVLNFKSGENRYYEININKVDINGEEYLLTTIQNISKYKNAKRKLKESYDLIRIAEEKAKLGGWSVRLKENRIYWSDEVAAILEVPAGYSPLFEDAIKFYAPEWRDKFTEVFNRCAIEGIPYDEEMEVITSTGKRVWIRTIAEAIKNKNGKIVKIQGAFQDITLKKQAEKKLKDSEAKYKAIFESSGTATLIVDSDMAILMANTECLNATGYAPAELIGRKWTDYVAPESLEEMLKKHELRRKNPELVSPKYEVKLLNKTGEKRDVVLKINMIQGTSQSVVSMLDITERKRAEAAFEEYFDNDISSDYVALVSGEIVSCNKTFRDLFGFEKKSDAENFNITNLYKEPADRKQIIHLLTQNRKLENYEVEFVSKDGKTIFALVNAIGIFDKNNKLEKIRGYIVDISEQKRVEKEILKLSRAVEQSPASVIITDLEGNIEYANPKALAVTGYSKEEMIGQNPRILNSGEKQKSKYKQLWETISSGKEWFGEFHSKKQNGELYWESASISPIFNEKQEIINYVAVKEDITERKKIIDDLKAAKEKAEENEKKFLVAFHSSPDISMITNVDTSEILEANDAFERVTGFSKAEIIGNTTADLKLWVNKADREKYFEILLRDKRVIGFESLFRKKSGETFVGLVSGQMIQIQNQNYLLGNIYDITDRKKAETELLKALEKVEESEEKFKNLYESLSISYLILKDGVCIECNEATLPIYGIDSKDEIIGKIPPDFAPEFQPNHKKSSEEAKRHIQAAIEKGEHTFEWITKRINGQEFYSEVSLKSFYHKNELYMQSLVADISERKKNEAELIAAKELSAENELFLSTLINTLPDLVWLKDINGAYLMCNKRFEEFIDLPEHKIIGKTDYDLMEADLADFFSKKDKEAVAAGKSLLNEEHKIFENNKYSAYVETIKTPFYRNGELVGVLGIGRNITERKNAELELRKAKEKVEESESKFKNLYESLSIAYLILEDGVCIECNKAALEIYGVESKDEIIGKSPTEFSPEFQPNNVPSADEAIKQTQIALEKGFHTFEWQAMRKNKELFYNQVSLKKFYYKNKMQMQCLTSDITERKRIENELIAAKEKAEESDRLKSAFLANMSHEIRTPMNGILGFTDLLLDPDLKSEEKEYYINIVHKSGQRMLNTVNDIIEISRIEAGLVEQRNELTDFNNRVEDLVLFFTPEATGKGQKIILEKLLPAEKKNIVTDQIKLDSILTNLIKNAIKYTPHGTITIGCQMKGQMIEFYIKDTGIGIPKHRHEAIFNRFEQADIKDTRVFEGSGLGLAISKSYVEMLGGKIWVESEEGKGSIFYFTLPVTDNAPEKSINDDEISPDNKNAESKTKKLKIIIAEDDAASRKYLTLLTNKFGSEILEAETGNRAIEICRSHSDIDLILMDIQMPGMDGYEATRQIREFNSDVIIIAQTAYALGGDREKSIAAGCNDYISKPIDRTKLENLLQKYFG</sequence>
<dbReference type="InterPro" id="IPR013655">
    <property type="entry name" value="PAS_fold_3"/>
</dbReference>
<keyword evidence="5 12" id="KW-0597">Phosphoprotein</keyword>
<dbReference type="Pfam" id="PF00072">
    <property type="entry name" value="Response_reg"/>
    <property type="match status" value="1"/>
</dbReference>
<evidence type="ECO:0000256" key="11">
    <source>
        <dbReference type="ARBA" id="ARBA00023136"/>
    </source>
</evidence>
<dbReference type="HOGENOM" id="CLU_246665_0_0_10"/>
<dbReference type="Pfam" id="PF08447">
    <property type="entry name" value="PAS_3"/>
    <property type="match status" value="1"/>
</dbReference>
<feature type="domain" description="PAC" evidence="17">
    <location>
        <begin position="607"/>
        <end position="659"/>
    </location>
</feature>
<evidence type="ECO:0000313" key="20">
    <source>
        <dbReference type="Proteomes" id="UP000023772"/>
    </source>
</evidence>
<dbReference type="Pfam" id="PF00512">
    <property type="entry name" value="HisKA"/>
    <property type="match status" value="1"/>
</dbReference>
<dbReference type="Gene3D" id="1.10.287.130">
    <property type="match status" value="1"/>
</dbReference>
<dbReference type="Gene3D" id="3.30.565.10">
    <property type="entry name" value="Histidine kinase-like ATPase, C-terminal domain"/>
    <property type="match status" value="1"/>
</dbReference>
<dbReference type="CDD" id="cd00130">
    <property type="entry name" value="PAS"/>
    <property type="match status" value="9"/>
</dbReference>
<keyword evidence="9" id="KW-0067">ATP-binding</keyword>
<dbReference type="InterPro" id="IPR005467">
    <property type="entry name" value="His_kinase_dom"/>
</dbReference>
<dbReference type="InterPro" id="IPR036890">
    <property type="entry name" value="HATPase_C_sf"/>
</dbReference>
<dbReference type="Pfam" id="PF02518">
    <property type="entry name" value="HATPase_c"/>
    <property type="match status" value="1"/>
</dbReference>
<gene>
    <name evidence="18" type="ORF">FH5T_08335</name>
    <name evidence="19" type="ORF">SAMN05444285_102219</name>
</gene>
<dbReference type="InterPro" id="IPR004358">
    <property type="entry name" value="Sig_transdc_His_kin-like_C"/>
</dbReference>
<dbReference type="EMBL" id="FOHT01000002">
    <property type="protein sequence ID" value="SES83403.1"/>
    <property type="molecule type" value="Genomic_DNA"/>
</dbReference>
<dbReference type="OrthoDB" id="9796457at2"/>
<dbReference type="SMART" id="SM00086">
    <property type="entry name" value="PAC"/>
    <property type="match status" value="8"/>
</dbReference>
<keyword evidence="11" id="KW-0472">Membrane</keyword>
<evidence type="ECO:0000259" key="17">
    <source>
        <dbReference type="PROSITE" id="PS50113"/>
    </source>
</evidence>
<feature type="coiled-coil region" evidence="13">
    <location>
        <begin position="647"/>
        <end position="674"/>
    </location>
</feature>
<evidence type="ECO:0000259" key="14">
    <source>
        <dbReference type="PROSITE" id="PS50109"/>
    </source>
</evidence>
<dbReference type="PRINTS" id="PR00344">
    <property type="entry name" value="BCTRLSENSOR"/>
</dbReference>
<dbReference type="SUPFAM" id="SSF55785">
    <property type="entry name" value="PYP-like sensor domain (PAS domain)"/>
    <property type="match status" value="9"/>
</dbReference>
<feature type="coiled-coil region" evidence="13">
    <location>
        <begin position="782"/>
        <end position="809"/>
    </location>
</feature>
<accession>X5DEY2</accession>
<dbReference type="Gene3D" id="3.30.450.20">
    <property type="entry name" value="PAS domain"/>
    <property type="match status" value="9"/>
</dbReference>
<dbReference type="SUPFAM" id="SSF55874">
    <property type="entry name" value="ATPase domain of HSP90 chaperone/DNA topoisomerase II/histidine kinase"/>
    <property type="match status" value="1"/>
</dbReference>
<dbReference type="InterPro" id="IPR000700">
    <property type="entry name" value="PAS-assoc_C"/>
</dbReference>
<feature type="domain" description="PAC" evidence="17">
    <location>
        <begin position="1009"/>
        <end position="1060"/>
    </location>
</feature>
<evidence type="ECO:0000256" key="3">
    <source>
        <dbReference type="ARBA" id="ARBA00012438"/>
    </source>
</evidence>
<keyword evidence="20" id="KW-1185">Reference proteome</keyword>
<dbReference type="SMART" id="SM00091">
    <property type="entry name" value="PAS"/>
    <property type="match status" value="8"/>
</dbReference>
<dbReference type="GO" id="GO:0006355">
    <property type="term" value="P:regulation of DNA-templated transcription"/>
    <property type="evidence" value="ECO:0007669"/>
    <property type="project" value="InterPro"/>
</dbReference>
<dbReference type="PROSITE" id="PS50112">
    <property type="entry name" value="PAS"/>
    <property type="match status" value="4"/>
</dbReference>
<organism evidence="19 21">
    <name type="scientific">Draconibacterium orientale</name>
    <dbReference type="NCBI Taxonomy" id="1168034"/>
    <lineage>
        <taxon>Bacteria</taxon>
        <taxon>Pseudomonadati</taxon>
        <taxon>Bacteroidota</taxon>
        <taxon>Bacteroidia</taxon>
        <taxon>Marinilabiliales</taxon>
        <taxon>Prolixibacteraceae</taxon>
        <taxon>Draconibacterium</taxon>
    </lineage>
</organism>
<dbReference type="GO" id="GO:0005524">
    <property type="term" value="F:ATP binding"/>
    <property type="evidence" value="ECO:0007669"/>
    <property type="project" value="UniProtKB-KW"/>
</dbReference>
<dbReference type="GO" id="GO:0000155">
    <property type="term" value="F:phosphorelay sensor kinase activity"/>
    <property type="evidence" value="ECO:0007669"/>
    <property type="project" value="InterPro"/>
</dbReference>
<dbReference type="GO" id="GO:0009927">
    <property type="term" value="F:histidine phosphotransfer kinase activity"/>
    <property type="evidence" value="ECO:0007669"/>
    <property type="project" value="TreeGrafter"/>
</dbReference>
<evidence type="ECO:0000256" key="13">
    <source>
        <dbReference type="SAM" id="Coils"/>
    </source>
</evidence>
<dbReference type="CDD" id="cd00082">
    <property type="entry name" value="HisKA"/>
    <property type="match status" value="1"/>
</dbReference>
<evidence type="ECO:0000256" key="5">
    <source>
        <dbReference type="ARBA" id="ARBA00022553"/>
    </source>
</evidence>
<proteinExistence type="predicted"/>
<feature type="domain" description="PAS" evidence="16">
    <location>
        <begin position="534"/>
        <end position="580"/>
    </location>
</feature>
<dbReference type="Proteomes" id="UP000181981">
    <property type="component" value="Unassembled WGS sequence"/>
</dbReference>
<feature type="domain" description="Histidine kinase" evidence="14">
    <location>
        <begin position="1214"/>
        <end position="1432"/>
    </location>
</feature>
<dbReference type="RefSeq" id="WP_051567719.1">
    <property type="nucleotide sequence ID" value="NZ_FOHT01000002.1"/>
</dbReference>
<dbReference type="InterPro" id="IPR013767">
    <property type="entry name" value="PAS_fold"/>
</dbReference>
<dbReference type="EMBL" id="CP007451">
    <property type="protein sequence ID" value="AHW59594.1"/>
    <property type="molecule type" value="Genomic_DNA"/>
</dbReference>
<comment type="catalytic activity">
    <reaction evidence="1">
        <text>ATP + protein L-histidine = ADP + protein N-phospho-L-histidine.</text>
        <dbReference type="EC" id="2.7.13.3"/>
    </reaction>
</comment>
<name>X5DEY2_9BACT</name>
<dbReference type="InterPro" id="IPR001610">
    <property type="entry name" value="PAC"/>
</dbReference>
<evidence type="ECO:0000256" key="12">
    <source>
        <dbReference type="PROSITE-ProRule" id="PRU00169"/>
    </source>
</evidence>
<dbReference type="InterPro" id="IPR011006">
    <property type="entry name" value="CheY-like_superfamily"/>
</dbReference>
<feature type="domain" description="PAS" evidence="16">
    <location>
        <begin position="667"/>
        <end position="734"/>
    </location>
</feature>
<dbReference type="NCBIfam" id="TIGR00229">
    <property type="entry name" value="sensory_box"/>
    <property type="match status" value="9"/>
</dbReference>
<feature type="domain" description="Response regulatory" evidence="15">
    <location>
        <begin position="1459"/>
        <end position="1574"/>
    </location>
</feature>
<feature type="domain" description="PAC" evidence="17">
    <location>
        <begin position="485"/>
        <end position="537"/>
    </location>
</feature>
<evidence type="ECO:0000256" key="9">
    <source>
        <dbReference type="ARBA" id="ARBA00022840"/>
    </source>
</evidence>
<dbReference type="Pfam" id="PF08448">
    <property type="entry name" value="PAS_4"/>
    <property type="match status" value="1"/>
</dbReference>
<evidence type="ECO:0000256" key="7">
    <source>
        <dbReference type="ARBA" id="ARBA00022741"/>
    </source>
</evidence>
<dbReference type="FunFam" id="3.30.565.10:FF:000023">
    <property type="entry name" value="PAS domain-containing sensor histidine kinase"/>
    <property type="match status" value="1"/>
</dbReference>
<dbReference type="PANTHER" id="PTHR43047:SF72">
    <property type="entry name" value="OSMOSENSING HISTIDINE PROTEIN KINASE SLN1"/>
    <property type="match status" value="1"/>
</dbReference>
<feature type="domain" description="PAC" evidence="17">
    <location>
        <begin position="243"/>
        <end position="295"/>
    </location>
</feature>